<evidence type="ECO:0000256" key="1">
    <source>
        <dbReference type="ARBA" id="ARBA00023172"/>
    </source>
</evidence>
<dbReference type="AlphaFoldDB" id="A0A8S4FYD4"/>
<dbReference type="Pfam" id="PF00589">
    <property type="entry name" value="Phage_integrase"/>
    <property type="match status" value="1"/>
</dbReference>
<dbReference type="CDD" id="cd09275">
    <property type="entry name" value="RNase_HI_RT_DIRS1"/>
    <property type="match status" value="1"/>
</dbReference>
<name>A0A8S4FYD4_PLUXY</name>
<reference evidence="3" key="1">
    <citation type="submission" date="2020-11" db="EMBL/GenBank/DDBJ databases">
        <authorList>
            <person name="Whiteford S."/>
        </authorList>
    </citation>
    <scope>NUCLEOTIDE SEQUENCE</scope>
</reference>
<proteinExistence type="predicted"/>
<keyword evidence="4" id="KW-1185">Reference proteome</keyword>
<sequence length="371" mass="42665">MRYGWLYTKILEREKYLLLQKYKSYDQKVDLPPTILQDLYWWNNNVLIVNNPIKQPSFDLTIYTDASRTGWGAYSNDTRVNGGWKDEELGYHINYLELLSVFFALKYFAKNRFGCSILLRVDNTTAISYINRMGGIQFPHLNALARDIWQWCEKRNIWLHASDINTKENVEADEESRKINSDVEWELSNSAFEYIVQQLGRPELDLFASRTNAKCRDYVSWYQDPDAVAVDAFTISWQPKLFYAFPPFCLILNSTTLVDYISFTKELRSTSSDHLLITVKRPHRNATAQSISRWIKQVLQESGVDAVVFSAHSARHAATSAAHSAGLSLDLIRKTAGWTASSSTFAKYYKRPLLQQSNFAKAVCIPNNSSS</sequence>
<dbReference type="Gene3D" id="1.10.443.10">
    <property type="entry name" value="Intergrase catalytic core"/>
    <property type="match status" value="1"/>
</dbReference>
<organism evidence="3 4">
    <name type="scientific">Plutella xylostella</name>
    <name type="common">Diamondback moth</name>
    <name type="synonym">Plutella maculipennis</name>
    <dbReference type="NCBI Taxonomy" id="51655"/>
    <lineage>
        <taxon>Eukaryota</taxon>
        <taxon>Metazoa</taxon>
        <taxon>Ecdysozoa</taxon>
        <taxon>Arthropoda</taxon>
        <taxon>Hexapoda</taxon>
        <taxon>Insecta</taxon>
        <taxon>Pterygota</taxon>
        <taxon>Neoptera</taxon>
        <taxon>Endopterygota</taxon>
        <taxon>Lepidoptera</taxon>
        <taxon>Glossata</taxon>
        <taxon>Ditrysia</taxon>
        <taxon>Yponomeutoidea</taxon>
        <taxon>Plutellidae</taxon>
        <taxon>Plutella</taxon>
    </lineage>
</organism>
<dbReference type="InterPro" id="IPR012337">
    <property type="entry name" value="RNaseH-like_sf"/>
</dbReference>
<feature type="domain" description="Tyr recombinase" evidence="2">
    <location>
        <begin position="270"/>
        <end position="350"/>
    </location>
</feature>
<dbReference type="GO" id="GO:0015074">
    <property type="term" value="P:DNA integration"/>
    <property type="evidence" value="ECO:0007669"/>
    <property type="project" value="InterPro"/>
</dbReference>
<gene>
    <name evidence="3" type="ORF">PLXY2_LOCUS12156</name>
</gene>
<dbReference type="PANTHER" id="PTHR33050:SF7">
    <property type="entry name" value="RIBONUCLEASE H"/>
    <property type="match status" value="1"/>
</dbReference>
<evidence type="ECO:0000313" key="4">
    <source>
        <dbReference type="Proteomes" id="UP000653454"/>
    </source>
</evidence>
<accession>A0A8S4FYD4</accession>
<dbReference type="SUPFAM" id="SSF56349">
    <property type="entry name" value="DNA breaking-rejoining enzymes"/>
    <property type="match status" value="1"/>
</dbReference>
<evidence type="ECO:0000313" key="3">
    <source>
        <dbReference type="EMBL" id="CAG9133863.1"/>
    </source>
</evidence>
<dbReference type="SUPFAM" id="SSF53098">
    <property type="entry name" value="Ribonuclease H-like"/>
    <property type="match status" value="1"/>
</dbReference>
<protein>
    <submittedName>
        <fullName evidence="3">(diamondback moth) hypothetical protein</fullName>
    </submittedName>
</protein>
<dbReference type="Proteomes" id="UP000653454">
    <property type="component" value="Unassembled WGS sequence"/>
</dbReference>
<dbReference type="GO" id="GO:0003677">
    <property type="term" value="F:DNA binding"/>
    <property type="evidence" value="ECO:0007669"/>
    <property type="project" value="InterPro"/>
</dbReference>
<dbReference type="GO" id="GO:0006310">
    <property type="term" value="P:DNA recombination"/>
    <property type="evidence" value="ECO:0007669"/>
    <property type="project" value="UniProtKB-KW"/>
</dbReference>
<dbReference type="InterPro" id="IPR052055">
    <property type="entry name" value="Hepadnavirus_pol/RT"/>
</dbReference>
<dbReference type="EMBL" id="CAJHNJ030000069">
    <property type="protein sequence ID" value="CAG9133863.1"/>
    <property type="molecule type" value="Genomic_DNA"/>
</dbReference>
<dbReference type="InterPro" id="IPR011010">
    <property type="entry name" value="DNA_brk_join_enz"/>
</dbReference>
<dbReference type="InterPro" id="IPR002104">
    <property type="entry name" value="Integrase_catalytic"/>
</dbReference>
<comment type="caution">
    <text evidence="3">The sequence shown here is derived from an EMBL/GenBank/DDBJ whole genome shotgun (WGS) entry which is preliminary data.</text>
</comment>
<evidence type="ECO:0000259" key="2">
    <source>
        <dbReference type="Pfam" id="PF00589"/>
    </source>
</evidence>
<dbReference type="PANTHER" id="PTHR33050">
    <property type="entry name" value="REVERSE TRANSCRIPTASE DOMAIN-CONTAINING PROTEIN"/>
    <property type="match status" value="1"/>
</dbReference>
<keyword evidence="1" id="KW-0233">DNA recombination</keyword>
<dbReference type="InterPro" id="IPR013762">
    <property type="entry name" value="Integrase-like_cat_sf"/>
</dbReference>